<protein>
    <submittedName>
        <fullName evidence="1">Uncharacterized protein</fullName>
    </submittedName>
</protein>
<organism evidence="1">
    <name type="scientific">marine sediment metagenome</name>
    <dbReference type="NCBI Taxonomy" id="412755"/>
    <lineage>
        <taxon>unclassified sequences</taxon>
        <taxon>metagenomes</taxon>
        <taxon>ecological metagenomes</taxon>
    </lineage>
</organism>
<evidence type="ECO:0000313" key="1">
    <source>
        <dbReference type="EMBL" id="GAI86283.1"/>
    </source>
</evidence>
<sequence>MVIEALVLDKPAPGIELAVGLRTYLEIVKVEAPSEASYGDTVSINI</sequence>
<reference evidence="1" key="1">
    <citation type="journal article" date="2014" name="Front. Microbiol.">
        <title>High frequency of phylogenetically diverse reductive dehalogenase-homologous genes in deep subseafloor sedimentary metagenomes.</title>
        <authorList>
            <person name="Kawai M."/>
            <person name="Futagami T."/>
            <person name="Toyoda A."/>
            <person name="Takaki Y."/>
            <person name="Nishi S."/>
            <person name="Hori S."/>
            <person name="Arai W."/>
            <person name="Tsubouchi T."/>
            <person name="Morono Y."/>
            <person name="Uchiyama I."/>
            <person name="Ito T."/>
            <person name="Fujiyama A."/>
            <person name="Inagaki F."/>
            <person name="Takami H."/>
        </authorList>
    </citation>
    <scope>NUCLEOTIDE SEQUENCE</scope>
    <source>
        <strain evidence="1">Expedition CK06-06</strain>
    </source>
</reference>
<proteinExistence type="predicted"/>
<accession>X1S052</accession>
<comment type="caution">
    <text evidence="1">The sequence shown here is derived from an EMBL/GenBank/DDBJ whole genome shotgun (WGS) entry which is preliminary data.</text>
</comment>
<dbReference type="AlphaFoldDB" id="X1S052"/>
<feature type="non-terminal residue" evidence="1">
    <location>
        <position position="46"/>
    </location>
</feature>
<name>X1S052_9ZZZZ</name>
<dbReference type="EMBL" id="BARW01011343">
    <property type="protein sequence ID" value="GAI86283.1"/>
    <property type="molecule type" value="Genomic_DNA"/>
</dbReference>
<gene>
    <name evidence="1" type="ORF">S12H4_21916</name>
</gene>